<dbReference type="EMBL" id="HACA01003450">
    <property type="protein sequence ID" value="CDW20811.1"/>
    <property type="molecule type" value="Transcribed_RNA"/>
</dbReference>
<accession>A0A0K2T5S6</accession>
<organism evidence="1">
    <name type="scientific">Lepeophtheirus salmonis</name>
    <name type="common">Salmon louse</name>
    <name type="synonym">Caligus salmonis</name>
    <dbReference type="NCBI Taxonomy" id="72036"/>
    <lineage>
        <taxon>Eukaryota</taxon>
        <taxon>Metazoa</taxon>
        <taxon>Ecdysozoa</taxon>
        <taxon>Arthropoda</taxon>
        <taxon>Crustacea</taxon>
        <taxon>Multicrustacea</taxon>
        <taxon>Hexanauplia</taxon>
        <taxon>Copepoda</taxon>
        <taxon>Siphonostomatoida</taxon>
        <taxon>Caligidae</taxon>
        <taxon>Lepeophtheirus</taxon>
    </lineage>
</organism>
<reference evidence="1" key="1">
    <citation type="submission" date="2014-05" db="EMBL/GenBank/DDBJ databases">
        <authorList>
            <person name="Chronopoulou M."/>
        </authorList>
    </citation>
    <scope>NUCLEOTIDE SEQUENCE</scope>
    <source>
        <tissue evidence="1">Whole organism</tissue>
    </source>
</reference>
<evidence type="ECO:0000313" key="1">
    <source>
        <dbReference type="EMBL" id="CDW20811.1"/>
    </source>
</evidence>
<dbReference type="AlphaFoldDB" id="A0A0K2T5S6"/>
<sequence>MKVQSRLKKFTISAFSGSDQIATRTLCLFHEGGINTLLNDVLFLTNNKHF</sequence>
<proteinExistence type="predicted"/>
<protein>
    <submittedName>
        <fullName evidence="1">Uncharacterized protein</fullName>
    </submittedName>
</protein>
<name>A0A0K2T5S6_LEPSM</name>